<feature type="repeat" description="ANK" evidence="3">
    <location>
        <begin position="976"/>
        <end position="1008"/>
    </location>
</feature>
<evidence type="ECO:0000259" key="4">
    <source>
        <dbReference type="Pfam" id="PF14420"/>
    </source>
</evidence>
<evidence type="ECO:0000256" key="1">
    <source>
        <dbReference type="ARBA" id="ARBA00022737"/>
    </source>
</evidence>
<keyword evidence="2 3" id="KW-0040">ANK repeat</keyword>
<keyword evidence="6" id="KW-1185">Reference proteome</keyword>
<dbReference type="SMART" id="SM00248">
    <property type="entry name" value="ANK"/>
    <property type="match status" value="13"/>
</dbReference>
<dbReference type="PROSITE" id="PS50297">
    <property type="entry name" value="ANK_REP_REGION"/>
    <property type="match status" value="4"/>
</dbReference>
<dbReference type="PANTHER" id="PTHR24198:SF165">
    <property type="entry name" value="ANKYRIN REPEAT-CONTAINING PROTEIN-RELATED"/>
    <property type="match status" value="1"/>
</dbReference>
<dbReference type="PROSITE" id="PS50088">
    <property type="entry name" value="ANK_REPEAT"/>
    <property type="match status" value="4"/>
</dbReference>
<dbReference type="Proteomes" id="UP001610446">
    <property type="component" value="Unassembled WGS sequence"/>
</dbReference>
<name>A0ABR4IFQ0_9EURO</name>
<evidence type="ECO:0000313" key="6">
    <source>
        <dbReference type="Proteomes" id="UP001610446"/>
    </source>
</evidence>
<dbReference type="SUPFAM" id="SSF48403">
    <property type="entry name" value="Ankyrin repeat"/>
    <property type="match status" value="3"/>
</dbReference>
<comment type="caution">
    <text evidence="5">The sequence shown here is derived from an EMBL/GenBank/DDBJ whole genome shotgun (WGS) entry which is preliminary data.</text>
</comment>
<evidence type="ECO:0000256" key="2">
    <source>
        <dbReference type="ARBA" id="ARBA00023043"/>
    </source>
</evidence>
<dbReference type="Pfam" id="PF14420">
    <property type="entry name" value="Clr5"/>
    <property type="match status" value="1"/>
</dbReference>
<evidence type="ECO:0000313" key="5">
    <source>
        <dbReference type="EMBL" id="KAL2826581.1"/>
    </source>
</evidence>
<dbReference type="Gene3D" id="1.25.40.20">
    <property type="entry name" value="Ankyrin repeat-containing domain"/>
    <property type="match status" value="4"/>
</dbReference>
<reference evidence="5 6" key="1">
    <citation type="submission" date="2024-07" db="EMBL/GenBank/DDBJ databases">
        <title>Section-level genome sequencing and comparative genomics of Aspergillus sections Usti and Cavernicolus.</title>
        <authorList>
            <consortium name="Lawrence Berkeley National Laboratory"/>
            <person name="Nybo J.L."/>
            <person name="Vesth T.C."/>
            <person name="Theobald S."/>
            <person name="Frisvad J.C."/>
            <person name="Larsen T.O."/>
            <person name="Kjaerboelling I."/>
            <person name="Rothschild-Mancinelli K."/>
            <person name="Lyhne E.K."/>
            <person name="Kogle M.E."/>
            <person name="Barry K."/>
            <person name="Clum A."/>
            <person name="Na H."/>
            <person name="Ledsgaard L."/>
            <person name="Lin J."/>
            <person name="Lipzen A."/>
            <person name="Kuo A."/>
            <person name="Riley R."/>
            <person name="Mondo S."/>
            <person name="Labutti K."/>
            <person name="Haridas S."/>
            <person name="Pangalinan J."/>
            <person name="Salamov A.A."/>
            <person name="Simmons B.A."/>
            <person name="Magnuson J.K."/>
            <person name="Chen J."/>
            <person name="Drula E."/>
            <person name="Henrissat B."/>
            <person name="Wiebenga A."/>
            <person name="Lubbers R.J."/>
            <person name="Gomes A.C."/>
            <person name="Makela M.R."/>
            <person name="Stajich J."/>
            <person name="Grigoriev I.V."/>
            <person name="Mortensen U.H."/>
            <person name="De Vries R.P."/>
            <person name="Baker S.E."/>
            <person name="Andersen M.R."/>
        </authorList>
    </citation>
    <scope>NUCLEOTIDE SEQUENCE [LARGE SCALE GENOMIC DNA]</scope>
    <source>
        <strain evidence="5 6">CBS 123904</strain>
    </source>
</reference>
<proteinExistence type="predicted"/>
<feature type="domain" description="Clr5" evidence="4">
    <location>
        <begin position="4"/>
        <end position="55"/>
    </location>
</feature>
<feature type="repeat" description="ANK" evidence="3">
    <location>
        <begin position="434"/>
        <end position="466"/>
    </location>
</feature>
<dbReference type="InterPro" id="IPR002110">
    <property type="entry name" value="Ankyrin_rpt"/>
</dbReference>
<protein>
    <submittedName>
        <fullName evidence="5">Ankyrin repeat-containing domain protein</fullName>
    </submittedName>
</protein>
<dbReference type="Pfam" id="PF12796">
    <property type="entry name" value="Ank_2"/>
    <property type="match status" value="4"/>
</dbReference>
<gene>
    <name evidence="5" type="ORF">BJY01DRAFT_262294</name>
</gene>
<dbReference type="InterPro" id="IPR036770">
    <property type="entry name" value="Ankyrin_rpt-contain_sf"/>
</dbReference>
<feature type="repeat" description="ANK" evidence="3">
    <location>
        <begin position="1011"/>
        <end position="1038"/>
    </location>
</feature>
<keyword evidence="1" id="KW-0677">Repeat</keyword>
<accession>A0ABR4IFQ0</accession>
<feature type="repeat" description="ANK" evidence="3">
    <location>
        <begin position="941"/>
        <end position="973"/>
    </location>
</feature>
<organism evidence="5 6">
    <name type="scientific">Aspergillus pseudoustus</name>
    <dbReference type="NCBI Taxonomy" id="1810923"/>
    <lineage>
        <taxon>Eukaryota</taxon>
        <taxon>Fungi</taxon>
        <taxon>Dikarya</taxon>
        <taxon>Ascomycota</taxon>
        <taxon>Pezizomycotina</taxon>
        <taxon>Eurotiomycetes</taxon>
        <taxon>Eurotiomycetidae</taxon>
        <taxon>Eurotiales</taxon>
        <taxon>Aspergillaceae</taxon>
        <taxon>Aspergillus</taxon>
        <taxon>Aspergillus subgen. Nidulantes</taxon>
    </lineage>
</organism>
<dbReference type="PANTHER" id="PTHR24198">
    <property type="entry name" value="ANKYRIN REPEAT AND PROTEIN KINASE DOMAIN-CONTAINING PROTEIN"/>
    <property type="match status" value="1"/>
</dbReference>
<evidence type="ECO:0000256" key="3">
    <source>
        <dbReference type="PROSITE-ProRule" id="PRU00023"/>
    </source>
</evidence>
<sequence>MDNSVWESYKPDLHRLYIRQNMNLREVMEYMTAKYAFEATQRQYLTHFSRWGFEKNTKISRDEGQFIGRRIAKRKQLFDKESEVHVHGAEYAARKLRKAPYGKAYVTTFDGVRVPGAPSPDTPEGITVCTPATPGMRLTWNTSLPWLRFSRLLHPGQSEDRPSPVARLAVTSPKDPNAVSYTVNRELLERLSSIVPWDRLSHPVNINSSSRTATGLSILMPESTEDFHRDLAARFCESKQSTVDTFAVEMFLLSNNLISFGPKGKSPDTMAAHDRRVLEMFERSGWNNVTQLRTLLSTNEPTAEAIVEQLFGSALRKMNEDIVEMLLAAGVNPNCPIDTVEHGSITPLQFLSSFPWEGFDTEPVDLAKHLLSNGAEVDICYNGTSPLEYAMLLSLHARVTPSCLAAAAAYILDPKLFSRFLDQDTDVNARDGVQGQSPLTESVQRGNINITKLLLSRGADINALVDITLGNDWGLTNVLGVAAKSGRFEIIELLLDAFQDLNPSLDGLPYISPLAIVVAHRRPNRIVLERLLNAGVDVHVADTSGERTLIELALTHNNDNICDILVRHGAMIERPEFQEKQATSALLRAIQNGATEFASALIAMGVRLNDVYGDSPGTVLGAAIEKGHLPLIQMLQAAGATALHGPRVSQIGSVETAAYLEERGILQQILRSSGAQVLAAAIEAEKYDLAQRLVYDDLYFNHPITDEGEVDSDISPISPLCAAISRKQLSLAYVILDCGVKVTDADLDEAVRFTVSNNKDDDLLRRLLGAFRGRAPSAIAQAILQQSTDLVKLLLTSGADPAGQPRDIQDTWRLDEKSDFSLEPPESVLEISSRGNDTGMLEILLQSRRWEPRVTGRALVVAIFFHHTDLIDQYLKVPIDLKRDFTIDYPDTEDENGTEVQGYTDVVTPLQLAAKRQDISVVKKLLEHRDIDVNYLGPGIRRRTPLQHAVESGNMELVNLLISHNADINAGPATDGGATALQIAAIRGYIGIVRRLIDLTADVNAPAARYNGRTALEGAAEHGRIDVLQMLLDEGASVTGEFGQRQYQRAIELAEKNGHNAAARLLMAFEKRPS</sequence>
<dbReference type="EMBL" id="JBFXLU010000432">
    <property type="protein sequence ID" value="KAL2826581.1"/>
    <property type="molecule type" value="Genomic_DNA"/>
</dbReference>
<dbReference type="InterPro" id="IPR025676">
    <property type="entry name" value="Clr5_dom"/>
</dbReference>